<accession>A0A8J8P301</accession>
<proteinExistence type="predicted"/>
<dbReference type="EMBL" id="RRYP01001051">
    <property type="protein sequence ID" value="TNV86476.1"/>
    <property type="molecule type" value="Genomic_DNA"/>
</dbReference>
<sequence length="212" mass="23686">MLGIGDNESYILSSSIQIMRLSRGEGRLFATTIHVSTNRANKQTLPKILMFLQSVTSRIELPHVHLLLWRSLTVFSWRVAATRPTLLSVSVVAQASSFSKLNCSFSVHSRRLTSIELLSWTNNQPPVWMNSPLSLVVNFPSPAWMFFTLSSPGGSRYTRGMDLLPMAMSPLLVCTYTRVKLLKFSKNVLQGVLMVNSTLGSLGSTPKKRIWV</sequence>
<evidence type="ECO:0000313" key="1">
    <source>
        <dbReference type="EMBL" id="TNV86476.1"/>
    </source>
</evidence>
<gene>
    <name evidence="1" type="ORF">FGO68_gene9644</name>
</gene>
<keyword evidence="2" id="KW-1185">Reference proteome</keyword>
<evidence type="ECO:0000313" key="2">
    <source>
        <dbReference type="Proteomes" id="UP000785679"/>
    </source>
</evidence>
<protein>
    <submittedName>
        <fullName evidence="1">Uncharacterized protein</fullName>
    </submittedName>
</protein>
<comment type="caution">
    <text evidence="1">The sequence shown here is derived from an EMBL/GenBank/DDBJ whole genome shotgun (WGS) entry which is preliminary data.</text>
</comment>
<organism evidence="1 2">
    <name type="scientific">Halteria grandinella</name>
    <dbReference type="NCBI Taxonomy" id="5974"/>
    <lineage>
        <taxon>Eukaryota</taxon>
        <taxon>Sar</taxon>
        <taxon>Alveolata</taxon>
        <taxon>Ciliophora</taxon>
        <taxon>Intramacronucleata</taxon>
        <taxon>Spirotrichea</taxon>
        <taxon>Stichotrichia</taxon>
        <taxon>Sporadotrichida</taxon>
        <taxon>Halteriidae</taxon>
        <taxon>Halteria</taxon>
    </lineage>
</organism>
<dbReference type="Proteomes" id="UP000785679">
    <property type="component" value="Unassembled WGS sequence"/>
</dbReference>
<name>A0A8J8P301_HALGN</name>
<reference evidence="1" key="1">
    <citation type="submission" date="2019-06" db="EMBL/GenBank/DDBJ databases">
        <authorList>
            <person name="Zheng W."/>
        </authorList>
    </citation>
    <scope>NUCLEOTIDE SEQUENCE</scope>
    <source>
        <strain evidence="1">QDHG01</strain>
    </source>
</reference>
<dbReference type="AlphaFoldDB" id="A0A8J8P301"/>